<organism evidence="6">
    <name type="scientific">Zooxanthella nutricula</name>
    <dbReference type="NCBI Taxonomy" id="1333877"/>
    <lineage>
        <taxon>Eukaryota</taxon>
        <taxon>Sar</taxon>
        <taxon>Alveolata</taxon>
        <taxon>Dinophyceae</taxon>
        <taxon>Peridiniales</taxon>
        <taxon>Peridiniales incertae sedis</taxon>
        <taxon>Zooxanthella</taxon>
    </lineage>
</organism>
<name>A0A6U9AUQ3_9DINO</name>
<accession>A0A6U9AUQ3</accession>
<dbReference type="PANTHER" id="PTHR47966">
    <property type="entry name" value="BETA-SITE APP-CLEAVING ENZYME, ISOFORM A-RELATED"/>
    <property type="match status" value="1"/>
</dbReference>
<keyword evidence="2" id="KW-0064">Aspartyl protease</keyword>
<evidence type="ECO:0000256" key="2">
    <source>
        <dbReference type="RuleBase" id="RU000454"/>
    </source>
</evidence>
<protein>
    <recommendedName>
        <fullName evidence="5">Peptidase A1 domain-containing protein</fullName>
    </recommendedName>
</protein>
<dbReference type="InterPro" id="IPR033121">
    <property type="entry name" value="PEPTIDASE_A1"/>
</dbReference>
<dbReference type="CDD" id="cd05471">
    <property type="entry name" value="pepsin_like"/>
    <property type="match status" value="1"/>
</dbReference>
<dbReference type="Gene3D" id="2.40.70.10">
    <property type="entry name" value="Acid Proteases"/>
    <property type="match status" value="3"/>
</dbReference>
<evidence type="ECO:0000259" key="5">
    <source>
        <dbReference type="PROSITE" id="PS51767"/>
    </source>
</evidence>
<dbReference type="InterPro" id="IPR034164">
    <property type="entry name" value="Pepsin-like_dom"/>
</dbReference>
<keyword evidence="3" id="KW-0472">Membrane</keyword>
<evidence type="ECO:0000256" key="1">
    <source>
        <dbReference type="ARBA" id="ARBA00007447"/>
    </source>
</evidence>
<keyword evidence="3" id="KW-1133">Transmembrane helix</keyword>
<dbReference type="PROSITE" id="PS00141">
    <property type="entry name" value="ASP_PROTEASE"/>
    <property type="match status" value="1"/>
</dbReference>
<keyword evidence="2" id="KW-0645">Protease</keyword>
<sequence length="655" mass="68210">MAGAASALITAAFALLLDVVASAPAPTSPALRSRPGQPQRALTDAIKVGRESNIMAVRLSVGTPPQEMSCLLDSGSSDFWVPSKHCRNCVNEHHFSAESSSTFMAKVRNTYQGPRPVEVGLEYGSGKIIGYVVQDTVHVDSVTLPNQSFIIVEDAMLPPHRNWDGICGLGWKRLAAETTPLYKGLQKQMGSAVIGLVPEGGRGSYMTVGAQSAEAACQPSTLSWSPLVKVGGEKSFWVIEGGLAIHKKTPTKVNWLVDTGTSFILVPPKVFTSLIGSIFPKETFDQKCGMDQLGGVVICHCSVMNAPGMLPLRIQLGGREFALPVTQLFKKVHKNSGAEELCILQAQPNPMAATAEPLGVLQGILGGARPGVVVGGETAGAEGPGGGAGQGGAMPMPPFPFPFPFPMGPLGNGSQGGGFPFPMPSAGGGPMAVGEQVEEQISTMPDGSVCKHVLVWEGKTLKRNETTCQPPGSSADIGAVGVGGLAQAMAPFMSGRRLSFGGIPIPMPFGGMPGQAETAPDMMESSWILGGVFLEHFVTIFDFDRERLGFCAPSGSTAESIASEGFNALPQQNVVLPLQQAIGPQRDGRMYVVGGIVGVAAVLGGIALVSVAYHGHGRGTGQPLADSLSLVEGNVGGLHTSARGTYGRVQPRNIE</sequence>
<evidence type="ECO:0000256" key="4">
    <source>
        <dbReference type="SAM" id="SignalP"/>
    </source>
</evidence>
<dbReference type="InterPro" id="IPR001461">
    <property type="entry name" value="Aspartic_peptidase_A1"/>
</dbReference>
<reference evidence="6" key="1">
    <citation type="submission" date="2021-01" db="EMBL/GenBank/DDBJ databases">
        <authorList>
            <person name="Corre E."/>
            <person name="Pelletier E."/>
            <person name="Niang G."/>
            <person name="Scheremetjew M."/>
            <person name="Finn R."/>
            <person name="Kale V."/>
            <person name="Holt S."/>
            <person name="Cochrane G."/>
            <person name="Meng A."/>
            <person name="Brown T."/>
            <person name="Cohen L."/>
        </authorList>
    </citation>
    <scope>NUCLEOTIDE SEQUENCE</scope>
    <source>
        <strain evidence="6">RCC3387</strain>
    </source>
</reference>
<dbReference type="GO" id="GO:0006508">
    <property type="term" value="P:proteolysis"/>
    <property type="evidence" value="ECO:0007669"/>
    <property type="project" value="UniProtKB-KW"/>
</dbReference>
<dbReference type="EMBL" id="HBGW01094589">
    <property type="protein sequence ID" value="CAD9642223.1"/>
    <property type="molecule type" value="Transcribed_RNA"/>
</dbReference>
<feature type="transmembrane region" description="Helical" evidence="3">
    <location>
        <begin position="590"/>
        <end position="613"/>
    </location>
</feature>
<keyword evidence="3" id="KW-0812">Transmembrane</keyword>
<keyword evidence="4" id="KW-0732">Signal</keyword>
<dbReference type="PRINTS" id="PR00792">
    <property type="entry name" value="PEPSIN"/>
</dbReference>
<dbReference type="PROSITE" id="PS51767">
    <property type="entry name" value="PEPTIDASE_A1"/>
    <property type="match status" value="1"/>
</dbReference>
<evidence type="ECO:0000313" key="6">
    <source>
        <dbReference type="EMBL" id="CAD9642223.1"/>
    </source>
</evidence>
<dbReference type="InterPro" id="IPR001969">
    <property type="entry name" value="Aspartic_peptidase_AS"/>
</dbReference>
<dbReference type="Pfam" id="PF00026">
    <property type="entry name" value="Asp"/>
    <property type="match status" value="1"/>
</dbReference>
<dbReference type="InterPro" id="IPR021109">
    <property type="entry name" value="Peptidase_aspartic_dom_sf"/>
</dbReference>
<proteinExistence type="inferred from homology"/>
<feature type="signal peptide" evidence="4">
    <location>
        <begin position="1"/>
        <end position="22"/>
    </location>
</feature>
<keyword evidence="2" id="KW-0378">Hydrolase</keyword>
<dbReference type="SUPFAM" id="SSF50630">
    <property type="entry name" value="Acid proteases"/>
    <property type="match status" value="2"/>
</dbReference>
<gene>
    <name evidence="6" type="ORF">BRAN1462_LOCUS60045</name>
</gene>
<feature type="domain" description="Peptidase A1" evidence="5">
    <location>
        <begin position="55"/>
        <end position="382"/>
    </location>
</feature>
<dbReference type="PANTHER" id="PTHR47966:SF74">
    <property type="entry name" value="AGR407CP"/>
    <property type="match status" value="1"/>
</dbReference>
<evidence type="ECO:0000256" key="3">
    <source>
        <dbReference type="SAM" id="Phobius"/>
    </source>
</evidence>
<comment type="similarity">
    <text evidence="1 2">Belongs to the peptidase A1 family.</text>
</comment>
<feature type="chain" id="PRO_5030160600" description="Peptidase A1 domain-containing protein" evidence="4">
    <location>
        <begin position="23"/>
        <end position="655"/>
    </location>
</feature>
<dbReference type="GO" id="GO:0004190">
    <property type="term" value="F:aspartic-type endopeptidase activity"/>
    <property type="evidence" value="ECO:0007669"/>
    <property type="project" value="UniProtKB-KW"/>
</dbReference>
<dbReference type="AlphaFoldDB" id="A0A6U9AUQ3"/>